<organism evidence="3 4">
    <name type="scientific">Roseivivax sediminis</name>
    <dbReference type="NCBI Taxonomy" id="936889"/>
    <lineage>
        <taxon>Bacteria</taxon>
        <taxon>Pseudomonadati</taxon>
        <taxon>Pseudomonadota</taxon>
        <taxon>Alphaproteobacteria</taxon>
        <taxon>Rhodobacterales</taxon>
        <taxon>Roseobacteraceae</taxon>
        <taxon>Roseivivax</taxon>
    </lineage>
</organism>
<feature type="signal peptide" evidence="2">
    <location>
        <begin position="1"/>
        <end position="24"/>
    </location>
</feature>
<proteinExistence type="predicted"/>
<gene>
    <name evidence="3" type="ORF">SAMN04515678_104275</name>
</gene>
<keyword evidence="4" id="KW-1185">Reference proteome</keyword>
<protein>
    <submittedName>
        <fullName evidence="3">Uncharacterized protein</fullName>
    </submittedName>
</protein>
<evidence type="ECO:0000313" key="3">
    <source>
        <dbReference type="EMBL" id="SFD93464.1"/>
    </source>
</evidence>
<feature type="chain" id="PRO_5009301958" evidence="2">
    <location>
        <begin position="25"/>
        <end position="276"/>
    </location>
</feature>
<feature type="region of interest" description="Disordered" evidence="1">
    <location>
        <begin position="101"/>
        <end position="124"/>
    </location>
</feature>
<dbReference type="EMBL" id="FOMS01000004">
    <property type="protein sequence ID" value="SFD93464.1"/>
    <property type="molecule type" value="Genomic_DNA"/>
</dbReference>
<sequence>MAKTMWPGPGAWAVAMLLGAAAWAQDASDVPAELPPESYEGRQYVDSRGCAFIRAGIDGTTSWVPRVTRSREHICGQTPSLSGAPEPQADPQPERIARAETIAPPEPRTEVAAATPPARERRARPAPEIVRPVPEPARYTPRPAPPPRPMVLPAEASACAGGPAGGYEVRCGAASAPATTVVVQGRSDPVRGEAVRDLPGGTRILPLHVYHKRDDQVVRIPEGHRRAWDDDRLNRNRANQSLDGFYATQQIWTNTVPRRALGGRPPQVKDPVVYYR</sequence>
<reference evidence="3 4" key="1">
    <citation type="submission" date="2016-10" db="EMBL/GenBank/DDBJ databases">
        <authorList>
            <person name="Varghese N."/>
            <person name="Submissions S."/>
        </authorList>
    </citation>
    <scope>NUCLEOTIDE SEQUENCE [LARGE SCALE GENOMIC DNA]</scope>
    <source>
        <strain evidence="4">YIM D21,KCTC 23444,ACCC 10710</strain>
    </source>
</reference>
<name>A0A1I1WE83_9RHOB</name>
<dbReference type="OrthoDB" id="7843142at2"/>
<keyword evidence="2" id="KW-0732">Signal</keyword>
<evidence type="ECO:0000256" key="1">
    <source>
        <dbReference type="SAM" id="MobiDB-lite"/>
    </source>
</evidence>
<accession>A0A1I1WE83</accession>
<evidence type="ECO:0000256" key="2">
    <source>
        <dbReference type="SAM" id="SignalP"/>
    </source>
</evidence>
<dbReference type="Proteomes" id="UP000325289">
    <property type="component" value="Unassembled WGS sequence"/>
</dbReference>
<dbReference type="RefSeq" id="WP_149755503.1">
    <property type="nucleotide sequence ID" value="NZ_FOMS01000004.1"/>
</dbReference>
<evidence type="ECO:0000313" key="4">
    <source>
        <dbReference type="Proteomes" id="UP000325289"/>
    </source>
</evidence>
<dbReference type="AlphaFoldDB" id="A0A1I1WE83"/>